<gene>
    <name evidence="1" type="ORF">B0J11DRAFT_572156</name>
</gene>
<keyword evidence="2" id="KW-1185">Reference proteome</keyword>
<dbReference type="OrthoDB" id="429813at2759"/>
<dbReference type="AlphaFoldDB" id="A0A9P9DA31"/>
<protein>
    <submittedName>
        <fullName evidence="1">Pyoverdine/dityrosine biosynthesis protein-domain-containing protein</fullName>
    </submittedName>
</protein>
<dbReference type="Pfam" id="PF05141">
    <property type="entry name" value="DIT1_PvcA"/>
    <property type="match status" value="1"/>
</dbReference>
<dbReference type="EMBL" id="JAGMWT010000016">
    <property type="protein sequence ID" value="KAH7115222.1"/>
    <property type="molecule type" value="Genomic_DNA"/>
</dbReference>
<accession>A0A9P9DA31</accession>
<dbReference type="PANTHER" id="PTHR37285:SF5">
    <property type="entry name" value="SPORE WALL MATURATION PROTEIN DIT1"/>
    <property type="match status" value="1"/>
</dbReference>
<dbReference type="InterPro" id="IPR007817">
    <property type="entry name" value="Isocyanide_synthase_DIT1"/>
</dbReference>
<name>A0A9P9DA31_9PLEO</name>
<sequence length="577" mass="64257">MPALNKGTSTYHSVNALYWRNASGDLLAVEGSNSSTLPEAWSQLRGEILSNQKQQNEELVTKVAEVQHPDGLVLGMLTSRPKSLANDAFGQWAENFILLETQFKPFAQLSTASDPAHRSICEKVADIFEQTLKNASRDDQWNVCGREAFLNRVYGFVERDIPILLALPAFPCKSPNPNKVGGTMPDLAEHIALDVLRDFVKAVCKVYQPGATLWVISDGHVFSDCIGVDDGKVDVYDARLIEVYKEKFPVEDGPVPAIQFKGLKDIFMANPDAFNSFDESMVASAQIPHPVKTELTAPSELCRKLLLGVSEADRPFIRTCIEQQEPHALQLYRGQTRFMLEDLAMVPSVVNLSNKQKKKTAALVAQEMISRNQAYSNLVELLLPNYVRLSIHAHNNKGPKFAVRLLPKSMIRPIESLEHRHEPVPAYEFQIPTPWHNSIIKVEGDDLMYLARADVARVALKKGTDFEGSWVDGPNGSYFSLTRKVIAAPQAPVIVIPQKPVLEKRATVVIVSPIVEKPVFQRRATIVIKSPISEKCAQFDRSLSKTALHFTIPVGAPLFTLTNFIQTLWGYFGKGVY</sequence>
<evidence type="ECO:0000313" key="1">
    <source>
        <dbReference type="EMBL" id="KAH7115222.1"/>
    </source>
</evidence>
<evidence type="ECO:0000313" key="2">
    <source>
        <dbReference type="Proteomes" id="UP000700596"/>
    </source>
</evidence>
<reference evidence="1" key="1">
    <citation type="journal article" date="2021" name="Nat. Commun.">
        <title>Genetic determinants of endophytism in the Arabidopsis root mycobiome.</title>
        <authorList>
            <person name="Mesny F."/>
            <person name="Miyauchi S."/>
            <person name="Thiergart T."/>
            <person name="Pickel B."/>
            <person name="Atanasova L."/>
            <person name="Karlsson M."/>
            <person name="Huettel B."/>
            <person name="Barry K.W."/>
            <person name="Haridas S."/>
            <person name="Chen C."/>
            <person name="Bauer D."/>
            <person name="Andreopoulos W."/>
            <person name="Pangilinan J."/>
            <person name="LaButti K."/>
            <person name="Riley R."/>
            <person name="Lipzen A."/>
            <person name="Clum A."/>
            <person name="Drula E."/>
            <person name="Henrissat B."/>
            <person name="Kohler A."/>
            <person name="Grigoriev I.V."/>
            <person name="Martin F.M."/>
            <person name="Hacquard S."/>
        </authorList>
    </citation>
    <scope>NUCLEOTIDE SEQUENCE</scope>
    <source>
        <strain evidence="1">MPI-CAGE-CH-0243</strain>
    </source>
</reference>
<dbReference type="Proteomes" id="UP000700596">
    <property type="component" value="Unassembled WGS sequence"/>
</dbReference>
<dbReference type="PANTHER" id="PTHR37285">
    <property type="entry name" value="SPORE WALL MATURATION PROTEIN DIT1"/>
    <property type="match status" value="1"/>
</dbReference>
<proteinExistence type="predicted"/>
<organism evidence="1 2">
    <name type="scientific">Dendryphion nanum</name>
    <dbReference type="NCBI Taxonomy" id="256645"/>
    <lineage>
        <taxon>Eukaryota</taxon>
        <taxon>Fungi</taxon>
        <taxon>Dikarya</taxon>
        <taxon>Ascomycota</taxon>
        <taxon>Pezizomycotina</taxon>
        <taxon>Dothideomycetes</taxon>
        <taxon>Pleosporomycetidae</taxon>
        <taxon>Pleosporales</taxon>
        <taxon>Torulaceae</taxon>
        <taxon>Dendryphion</taxon>
    </lineage>
</organism>
<comment type="caution">
    <text evidence="1">The sequence shown here is derived from an EMBL/GenBank/DDBJ whole genome shotgun (WGS) entry which is preliminary data.</text>
</comment>